<protein>
    <recommendedName>
        <fullName evidence="2">Peptidase C-terminal archaeal/bacterial domain-containing protein</fullName>
    </recommendedName>
</protein>
<proteinExistence type="predicted"/>
<dbReference type="EMBL" id="UINC01069057">
    <property type="protein sequence ID" value="SVC02139.1"/>
    <property type="molecule type" value="Genomic_DNA"/>
</dbReference>
<dbReference type="Gene3D" id="2.60.120.380">
    <property type="match status" value="1"/>
</dbReference>
<evidence type="ECO:0008006" key="2">
    <source>
        <dbReference type="Google" id="ProtNLM"/>
    </source>
</evidence>
<reference evidence="1" key="1">
    <citation type="submission" date="2018-05" db="EMBL/GenBank/DDBJ databases">
        <authorList>
            <person name="Lanie J.A."/>
            <person name="Ng W.-L."/>
            <person name="Kazmierczak K.M."/>
            <person name="Andrzejewski T.M."/>
            <person name="Davidsen T.M."/>
            <person name="Wayne K.J."/>
            <person name="Tettelin H."/>
            <person name="Glass J.I."/>
            <person name="Rusch D."/>
            <person name="Podicherti R."/>
            <person name="Tsui H.-C.T."/>
            <person name="Winkler M.E."/>
        </authorList>
    </citation>
    <scope>NUCLEOTIDE SEQUENCE</scope>
</reference>
<evidence type="ECO:0000313" key="1">
    <source>
        <dbReference type="EMBL" id="SVC02139.1"/>
    </source>
</evidence>
<gene>
    <name evidence="1" type="ORF">METZ01_LOCUS254993</name>
</gene>
<feature type="non-terminal residue" evidence="1">
    <location>
        <position position="312"/>
    </location>
</feature>
<sequence length="312" mass="34189">MITRMLKYLFICNIIYCSVLVAQTSRDEVIQITSPTDGEILLENQIIVTFEVATFFQVDEQQCDYCDGYLKVFLDQDSIGVITSANQTSYTISGLSAGTHFLEIEAVQPYGESFDPMVNDTVSFIYGNVEGCPPELLTVFGGNEENILSWTEPTGGSGCGDFVVTGLPFSDTGTNVGMGDEWPVSGTQGDDVAYTFNVSQTVTITVDMCSELTDYDCKLEIFTNDDDCLNPVSTSYYDDDGPFGSCPESPAPYTPSLLENVTLSPGQYYIVVDGFSGATGNYEINITTSGRNDYSLIENTIKTEWPLEEVKM</sequence>
<name>A0A382IS86_9ZZZZ</name>
<accession>A0A382IS86</accession>
<organism evidence="1">
    <name type="scientific">marine metagenome</name>
    <dbReference type="NCBI Taxonomy" id="408172"/>
    <lineage>
        <taxon>unclassified sequences</taxon>
        <taxon>metagenomes</taxon>
        <taxon>ecological metagenomes</taxon>
    </lineage>
</organism>
<dbReference type="AlphaFoldDB" id="A0A382IS86"/>